<evidence type="ECO:0000256" key="3">
    <source>
        <dbReference type="ARBA" id="ARBA00022606"/>
    </source>
</evidence>
<dbReference type="Pfam" id="PF02949">
    <property type="entry name" value="7tm_6"/>
    <property type="match status" value="1"/>
</dbReference>
<evidence type="ECO:0000256" key="7">
    <source>
        <dbReference type="ARBA" id="ARBA00023136"/>
    </source>
</evidence>
<protein>
    <recommendedName>
        <fullName evidence="10">Odorant receptor</fullName>
    </recommendedName>
</protein>
<keyword evidence="2" id="KW-1003">Cell membrane</keyword>
<evidence type="ECO:0000256" key="1">
    <source>
        <dbReference type="ARBA" id="ARBA00004651"/>
    </source>
</evidence>
<dbReference type="PANTHER" id="PTHR21137:SF35">
    <property type="entry name" value="ODORANT RECEPTOR 19A-RELATED"/>
    <property type="match status" value="1"/>
</dbReference>
<proteinExistence type="inferred from homology"/>
<dbReference type="EMBL" id="CAXAJV020001292">
    <property type="protein sequence ID" value="CAL7941871.1"/>
    <property type="molecule type" value="Genomic_DNA"/>
</dbReference>
<feature type="transmembrane region" description="Helical" evidence="10">
    <location>
        <begin position="49"/>
        <end position="67"/>
    </location>
</feature>
<evidence type="ECO:0000256" key="8">
    <source>
        <dbReference type="ARBA" id="ARBA00023170"/>
    </source>
</evidence>
<feature type="transmembrane region" description="Helical" evidence="10">
    <location>
        <begin position="87"/>
        <end position="103"/>
    </location>
</feature>
<keyword evidence="5 10" id="KW-0552">Olfaction</keyword>
<organism evidence="11 12">
    <name type="scientific">Xylocopa violacea</name>
    <name type="common">Violet carpenter bee</name>
    <name type="synonym">Apis violacea</name>
    <dbReference type="NCBI Taxonomy" id="135666"/>
    <lineage>
        <taxon>Eukaryota</taxon>
        <taxon>Metazoa</taxon>
        <taxon>Ecdysozoa</taxon>
        <taxon>Arthropoda</taxon>
        <taxon>Hexapoda</taxon>
        <taxon>Insecta</taxon>
        <taxon>Pterygota</taxon>
        <taxon>Neoptera</taxon>
        <taxon>Endopterygota</taxon>
        <taxon>Hymenoptera</taxon>
        <taxon>Apocrita</taxon>
        <taxon>Aculeata</taxon>
        <taxon>Apoidea</taxon>
        <taxon>Anthophila</taxon>
        <taxon>Apidae</taxon>
        <taxon>Xylocopa</taxon>
        <taxon>Xylocopa</taxon>
    </lineage>
</organism>
<evidence type="ECO:0000256" key="10">
    <source>
        <dbReference type="RuleBase" id="RU351113"/>
    </source>
</evidence>
<evidence type="ECO:0000313" key="12">
    <source>
        <dbReference type="Proteomes" id="UP001642520"/>
    </source>
</evidence>
<comment type="caution">
    <text evidence="11">The sequence shown here is derived from an EMBL/GenBank/DDBJ whole genome shotgun (WGS) entry which is preliminary data.</text>
</comment>
<comment type="similarity">
    <text evidence="10">Belongs to the insect chemoreceptor superfamily. Heteromeric odorant receptor channel (TC 1.A.69) family.</text>
</comment>
<comment type="caution">
    <text evidence="10">Lacks conserved residue(s) required for the propagation of feature annotation.</text>
</comment>
<comment type="subcellular location">
    <subcellularLocation>
        <location evidence="1 10">Cell membrane</location>
        <topology evidence="1 10">Multi-pass membrane protein</topology>
    </subcellularLocation>
</comment>
<accession>A0ABP1NNR4</accession>
<evidence type="ECO:0000256" key="2">
    <source>
        <dbReference type="ARBA" id="ARBA00022475"/>
    </source>
</evidence>
<feature type="transmembrane region" description="Helical" evidence="10">
    <location>
        <begin position="194"/>
        <end position="216"/>
    </location>
</feature>
<evidence type="ECO:0000313" key="11">
    <source>
        <dbReference type="EMBL" id="CAL7941871.1"/>
    </source>
</evidence>
<keyword evidence="12" id="KW-1185">Reference proteome</keyword>
<keyword evidence="3 10" id="KW-0716">Sensory transduction</keyword>
<dbReference type="InterPro" id="IPR004117">
    <property type="entry name" value="7tm6_olfct_rcpt"/>
</dbReference>
<feature type="transmembrane region" description="Helical" evidence="10">
    <location>
        <begin position="144"/>
        <end position="162"/>
    </location>
</feature>
<keyword evidence="4 10" id="KW-0812">Transmembrane</keyword>
<evidence type="ECO:0000256" key="9">
    <source>
        <dbReference type="ARBA" id="ARBA00023224"/>
    </source>
</evidence>
<dbReference type="PANTHER" id="PTHR21137">
    <property type="entry name" value="ODORANT RECEPTOR"/>
    <property type="match status" value="1"/>
</dbReference>
<gene>
    <name evidence="11" type="ORF">XYLVIOL_LOCUS5240</name>
</gene>
<keyword evidence="8 10" id="KW-0675">Receptor</keyword>
<evidence type="ECO:0000256" key="6">
    <source>
        <dbReference type="ARBA" id="ARBA00022989"/>
    </source>
</evidence>
<keyword evidence="9 10" id="KW-0807">Transducer</keyword>
<name>A0ABP1NNR4_XYLVO</name>
<reference evidence="11 12" key="1">
    <citation type="submission" date="2024-08" db="EMBL/GenBank/DDBJ databases">
        <authorList>
            <person name="Will J Nash"/>
            <person name="Angela Man"/>
            <person name="Seanna McTaggart"/>
            <person name="Kendall Baker"/>
            <person name="Tom Barker"/>
            <person name="Leah Catchpole"/>
            <person name="Alex Durrant"/>
            <person name="Karim Gharbi"/>
            <person name="Naomi Irish"/>
            <person name="Gemy Kaithakottil"/>
            <person name="Debby Ku"/>
            <person name="Aaliyah Providence"/>
            <person name="Felix Shaw"/>
            <person name="David Swarbreck"/>
            <person name="Chris Watkins"/>
            <person name="Ann M. McCartney"/>
            <person name="Giulio Formenti"/>
            <person name="Alice Mouton"/>
            <person name="Noel Vella"/>
            <person name="Bjorn M von Reumont"/>
            <person name="Adriana Vella"/>
            <person name="Wilfried Haerty"/>
        </authorList>
    </citation>
    <scope>NUCLEOTIDE SEQUENCE [LARGE SCALE GENOMIC DNA]</scope>
</reference>
<keyword evidence="7 10" id="KW-0472">Membrane</keyword>
<evidence type="ECO:0000256" key="4">
    <source>
        <dbReference type="ARBA" id="ARBA00022692"/>
    </source>
</evidence>
<evidence type="ECO:0000256" key="5">
    <source>
        <dbReference type="ARBA" id="ARBA00022725"/>
    </source>
</evidence>
<sequence length="450" mass="52211">MSSFQKSKDANKNMKEMFNELCSTHYRVLRTYLTTFGINPYLDDKINNILIIATLAMCASVYCPMGIKVYDTMKEKDYDGIFEDLPQALIAILSIVKLLNIRANKTRFKKLFMFMIQGRKLLQLEQEINTLNEITERGNKLTYLYAKTLMAFLTVFLCLPLYNPLMDVILPLNESRPRQHIYRVNYVLFDEFEYFYTVYVHLTVITIIAVSIIIAVDSLYITIIHHACGLFTVCGPSDITAHKYKILSFKMLYPISWNRNLNIPAMYQILKSTENDGVEKNVANTDEYKYEKFRRCVIMHHEALQSVYQLLRSKILQRPRKFLPQLVLATNGDKHDGHQRNSCTIMYLGRLEQAIRTCVYLGGQQFHLYIISLPGQLLLDQSSKLADTIFASKWYEMPVKAQKMLHIMQIRSNKPCILTAAGLYVMKIESFGLAVKACMSYFTMFLSLME</sequence>
<keyword evidence="6 10" id="KW-1133">Transmembrane helix</keyword>
<dbReference type="Proteomes" id="UP001642520">
    <property type="component" value="Unassembled WGS sequence"/>
</dbReference>